<dbReference type="FunCoup" id="K0INA3">
    <property type="interactions" value="62"/>
</dbReference>
<dbReference type="HOGENOM" id="CLU_111362_3_0_2"/>
<keyword evidence="3" id="KW-0479">Metal-binding</keyword>
<dbReference type="InterPro" id="IPR036820">
    <property type="entry name" value="Archease_dom_sf"/>
</dbReference>
<gene>
    <name evidence="6" type="ordered locus">Ngar_c20930</name>
</gene>
<evidence type="ECO:0000256" key="1">
    <source>
        <dbReference type="ARBA" id="ARBA00007963"/>
    </source>
</evidence>
<dbReference type="EMBL" id="CP002408">
    <property type="protein sequence ID" value="AFU59024.1"/>
    <property type="molecule type" value="Genomic_DNA"/>
</dbReference>
<reference evidence="6 7" key="1">
    <citation type="journal article" date="2012" name="Environ. Microbiol.">
        <title>The genome of the ammonia-oxidizing Candidatus Nitrososphaera gargensis: insights into metabolic versatility and environmental adaptations.</title>
        <authorList>
            <person name="Spang A."/>
            <person name="Poehlein A."/>
            <person name="Offre P."/>
            <person name="Zumbragel S."/>
            <person name="Haider S."/>
            <person name="Rychlik N."/>
            <person name="Nowka B."/>
            <person name="Schmeisser C."/>
            <person name="Lebedeva E.V."/>
            <person name="Rattei T."/>
            <person name="Bohm C."/>
            <person name="Schmid M."/>
            <person name="Galushko A."/>
            <person name="Hatzenpichler R."/>
            <person name="Weinmaier T."/>
            <person name="Daniel R."/>
            <person name="Schleper C."/>
            <person name="Spieck E."/>
            <person name="Streit W."/>
            <person name="Wagner M."/>
        </authorList>
    </citation>
    <scope>NUCLEOTIDE SEQUENCE [LARGE SCALE GENOMIC DNA]</scope>
    <source>
        <strain evidence="7">Ga9.2</strain>
    </source>
</reference>
<dbReference type="GO" id="GO:0008033">
    <property type="term" value="P:tRNA processing"/>
    <property type="evidence" value="ECO:0007669"/>
    <property type="project" value="UniProtKB-KW"/>
</dbReference>
<dbReference type="BioCyc" id="CNIT1237085:G1324-2091-MONOMER"/>
<evidence type="ECO:0000313" key="6">
    <source>
        <dbReference type="EMBL" id="AFU59024.1"/>
    </source>
</evidence>
<evidence type="ECO:0000313" key="7">
    <source>
        <dbReference type="Proteomes" id="UP000008037"/>
    </source>
</evidence>
<dbReference type="Gene3D" id="3.55.10.10">
    <property type="entry name" value="Archease domain"/>
    <property type="match status" value="1"/>
</dbReference>
<evidence type="ECO:0000256" key="2">
    <source>
        <dbReference type="ARBA" id="ARBA00022694"/>
    </source>
</evidence>
<dbReference type="InterPro" id="IPR023572">
    <property type="entry name" value="Archease_dom"/>
</dbReference>
<dbReference type="NCBIfam" id="NF001617">
    <property type="entry name" value="PRK00407.1"/>
    <property type="match status" value="1"/>
</dbReference>
<keyword evidence="7" id="KW-1185">Reference proteome</keyword>
<evidence type="ECO:0000259" key="5">
    <source>
        <dbReference type="Pfam" id="PF01951"/>
    </source>
</evidence>
<dbReference type="OrthoDB" id="8831at2157"/>
<dbReference type="InterPro" id="IPR002804">
    <property type="entry name" value="Archease"/>
</dbReference>
<dbReference type="SUPFAM" id="SSF69819">
    <property type="entry name" value="MTH1598-like"/>
    <property type="match status" value="1"/>
</dbReference>
<name>K0INA3_NITGG</name>
<dbReference type="GO" id="GO:0046872">
    <property type="term" value="F:metal ion binding"/>
    <property type="evidence" value="ECO:0007669"/>
    <property type="project" value="UniProtKB-KW"/>
</dbReference>
<sequence>MAGGYCFLDHMTDAVIEAYGETLEEAFENAAKGLNDTMVDLKTVMPNEDLKITAQGHDLYSLLFDWLDKVLLLLVADGIVMSEFSVKIRQHDDNGDGYSLTGIAKGEKLNLDRHHYKVEIKAVTYHEMEIRQEKGKATVKFLLDL</sequence>
<accession>K0INA3</accession>
<dbReference type="STRING" id="1237085.Ngar_c20930"/>
<protein>
    <submittedName>
        <fullName evidence="6">Putative archease protein family (DUF101/UPF0211)</fullName>
    </submittedName>
</protein>
<evidence type="ECO:0000256" key="4">
    <source>
        <dbReference type="ARBA" id="ARBA00022837"/>
    </source>
</evidence>
<dbReference type="InParanoid" id="K0INA3"/>
<feature type="domain" description="Archease" evidence="5">
    <location>
        <begin position="5"/>
        <end position="145"/>
    </location>
</feature>
<dbReference type="GeneID" id="13795956"/>
<dbReference type="Proteomes" id="UP000008037">
    <property type="component" value="Chromosome"/>
</dbReference>
<organism evidence="6 7">
    <name type="scientific">Nitrososphaera gargensis (strain Ga9.2)</name>
    <dbReference type="NCBI Taxonomy" id="1237085"/>
    <lineage>
        <taxon>Archaea</taxon>
        <taxon>Nitrososphaerota</taxon>
        <taxon>Nitrososphaeria</taxon>
        <taxon>Nitrososphaerales</taxon>
        <taxon>Nitrososphaeraceae</taxon>
        <taxon>Nitrososphaera</taxon>
    </lineage>
</organism>
<keyword evidence="2" id="KW-0819">tRNA processing</keyword>
<evidence type="ECO:0000256" key="3">
    <source>
        <dbReference type="ARBA" id="ARBA00022723"/>
    </source>
</evidence>
<dbReference type="RefSeq" id="WP_015019559.1">
    <property type="nucleotide sequence ID" value="NC_018719.1"/>
</dbReference>
<keyword evidence="4" id="KW-0106">Calcium</keyword>
<dbReference type="Pfam" id="PF01951">
    <property type="entry name" value="Archease"/>
    <property type="match status" value="1"/>
</dbReference>
<dbReference type="KEGG" id="nga:Ngar_c20930"/>
<dbReference type="PANTHER" id="PTHR12682">
    <property type="entry name" value="ARCHEASE"/>
    <property type="match status" value="1"/>
</dbReference>
<dbReference type="AlphaFoldDB" id="K0INA3"/>
<proteinExistence type="inferred from homology"/>
<dbReference type="PANTHER" id="PTHR12682:SF11">
    <property type="entry name" value="PROTEIN ARCHEASE"/>
    <property type="match status" value="1"/>
</dbReference>
<comment type="similarity">
    <text evidence="1">Belongs to the archease family.</text>
</comment>